<organism evidence="1 2">
    <name type="scientific">Gordonia phage Forza</name>
    <dbReference type="NCBI Taxonomy" id="2571247"/>
    <lineage>
        <taxon>Viruses</taxon>
        <taxon>Duplodnaviria</taxon>
        <taxon>Heunggongvirae</taxon>
        <taxon>Uroviricota</taxon>
        <taxon>Caudoviricetes</taxon>
        <taxon>Forzavirus</taxon>
        <taxon>Forzavirus forza</taxon>
    </lineage>
</organism>
<gene>
    <name evidence="1" type="primary">126</name>
    <name evidence="1" type="ORF">SEA_FORZA_126</name>
</gene>
<proteinExistence type="predicted"/>
<evidence type="ECO:0000313" key="2">
    <source>
        <dbReference type="Proteomes" id="UP000423482"/>
    </source>
</evidence>
<dbReference type="RefSeq" id="YP_010649006.1">
    <property type="nucleotide sequence ID" value="NC_070763.1"/>
</dbReference>
<name>A0A650EZ56_9CAUD</name>
<protein>
    <submittedName>
        <fullName evidence="1">Uncharacterized protein</fullName>
    </submittedName>
</protein>
<dbReference type="GeneID" id="77924494"/>
<dbReference type="Proteomes" id="UP000423482">
    <property type="component" value="Segment"/>
</dbReference>
<reference evidence="1 2" key="1">
    <citation type="submission" date="2019-04" db="EMBL/GenBank/DDBJ databases">
        <authorList>
            <person name="Pope W.H."/>
            <person name="Garlena R.A."/>
            <person name="Russell D.A."/>
            <person name="Jacobs-Sera D."/>
            <person name="Hatfull G.F."/>
        </authorList>
    </citation>
    <scope>NUCLEOTIDE SEQUENCE [LARGE SCALE GENOMIC DNA]</scope>
</reference>
<dbReference type="EMBL" id="MK814760">
    <property type="protein sequence ID" value="QGT55119.1"/>
    <property type="molecule type" value="Genomic_DNA"/>
</dbReference>
<sequence length="336" mass="37583">MKIMITGMTARQVNEQSRDGFITLSGSLAKTLRKMGHDVVTKPYQIKDSLKGETGDFDLAFVGLGPLKGIGTAYMYEAVQAIHDYYGRLVLFVDDTDTKKMGREFKTVLKRPSDYNKPFFMYKREWSTLQDPKLFEKHMRTVEILAGHLGTYPPLLVPSWNFDLAYTAAVKLCTEAANNAITFDPSNDFSVDEGASRIERETLWGTTWDSTSTAINRMGVYRWDVETIPTYSKHRMSEVAGLLAPSSIWAPEITIATSVGTPVAADWRVLGPYLGPAFEALPANIELMSEKERQNLAIEQKDALLSNSSDLPETVLEKLLGRFDPQLNTTTIDTES</sequence>
<accession>A0A650EZ56</accession>
<dbReference type="KEGG" id="vg:77924494"/>
<keyword evidence="2" id="KW-1185">Reference proteome</keyword>
<evidence type="ECO:0000313" key="1">
    <source>
        <dbReference type="EMBL" id="QGT55119.1"/>
    </source>
</evidence>